<feature type="transmembrane region" description="Helical" evidence="7">
    <location>
        <begin position="513"/>
        <end position="533"/>
    </location>
</feature>
<keyword evidence="6 7" id="KW-0472">Membrane</keyword>
<dbReference type="InterPro" id="IPR036259">
    <property type="entry name" value="MFS_trans_sf"/>
</dbReference>
<evidence type="ECO:0000256" key="6">
    <source>
        <dbReference type="ARBA" id="ARBA00023136"/>
    </source>
</evidence>
<feature type="transmembrane region" description="Helical" evidence="7">
    <location>
        <begin position="92"/>
        <end position="110"/>
    </location>
</feature>
<feature type="transmembrane region" description="Helical" evidence="7">
    <location>
        <begin position="377"/>
        <end position="395"/>
    </location>
</feature>
<dbReference type="PANTHER" id="PTHR12778">
    <property type="entry name" value="SOLUTE CARRIER FAMILY 33 ACETYL-COA TRANSPORTER -RELATED"/>
    <property type="match status" value="1"/>
</dbReference>
<evidence type="ECO:0000313" key="8">
    <source>
        <dbReference type="EMBL" id="NIJ64723.1"/>
    </source>
</evidence>
<accession>A0A7X5ZVT2</accession>
<evidence type="ECO:0000313" key="9">
    <source>
        <dbReference type="Proteomes" id="UP000564677"/>
    </source>
</evidence>
<name>A0A7X5ZVT2_9SPHN</name>
<dbReference type="GO" id="GO:0016020">
    <property type="term" value="C:membrane"/>
    <property type="evidence" value="ECO:0007669"/>
    <property type="project" value="UniProtKB-SubCell"/>
</dbReference>
<keyword evidence="9" id="KW-1185">Reference proteome</keyword>
<feature type="transmembrane region" description="Helical" evidence="7">
    <location>
        <begin position="273"/>
        <end position="291"/>
    </location>
</feature>
<dbReference type="NCBIfam" id="TIGR00901">
    <property type="entry name" value="2A0125"/>
    <property type="match status" value="1"/>
</dbReference>
<comment type="caution">
    <text evidence="8">The sequence shown here is derived from an EMBL/GenBank/DDBJ whole genome shotgun (WGS) entry which is preliminary data.</text>
</comment>
<evidence type="ECO:0000256" key="5">
    <source>
        <dbReference type="ARBA" id="ARBA00022989"/>
    </source>
</evidence>
<evidence type="ECO:0000256" key="4">
    <source>
        <dbReference type="ARBA" id="ARBA00022692"/>
    </source>
</evidence>
<dbReference type="AlphaFoldDB" id="A0A7X5ZVT2"/>
<keyword evidence="3" id="KW-0813">Transport</keyword>
<feature type="transmembrane region" description="Helical" evidence="7">
    <location>
        <begin position="160"/>
        <end position="178"/>
    </location>
</feature>
<dbReference type="EMBL" id="JAASQV010000001">
    <property type="protein sequence ID" value="NIJ64723.1"/>
    <property type="molecule type" value="Genomic_DNA"/>
</dbReference>
<reference evidence="8 9" key="1">
    <citation type="submission" date="2020-03" db="EMBL/GenBank/DDBJ databases">
        <title>Genomic Encyclopedia of Type Strains, Phase IV (KMG-IV): sequencing the most valuable type-strain genomes for metagenomic binning, comparative biology and taxonomic classification.</title>
        <authorList>
            <person name="Goeker M."/>
        </authorList>
    </citation>
    <scope>NUCLEOTIDE SEQUENCE [LARGE SCALE GENOMIC DNA]</scope>
    <source>
        <strain evidence="8 9">DSM 4733</strain>
    </source>
</reference>
<feature type="transmembrane region" description="Helical" evidence="7">
    <location>
        <begin position="333"/>
        <end position="357"/>
    </location>
</feature>
<feature type="transmembrane region" description="Helical" evidence="7">
    <location>
        <begin position="483"/>
        <end position="501"/>
    </location>
</feature>
<organism evidence="8 9">
    <name type="scientific">Sphingomonas leidyi</name>
    <dbReference type="NCBI Taxonomy" id="68569"/>
    <lineage>
        <taxon>Bacteria</taxon>
        <taxon>Pseudomonadati</taxon>
        <taxon>Pseudomonadota</taxon>
        <taxon>Alphaproteobacteria</taxon>
        <taxon>Sphingomonadales</taxon>
        <taxon>Sphingomonadaceae</taxon>
        <taxon>Sphingomonas</taxon>
    </lineage>
</organism>
<dbReference type="RefSeq" id="WP_341786419.1">
    <property type="nucleotide sequence ID" value="NZ_JAASQV010000001.1"/>
</dbReference>
<feature type="transmembrane region" description="Helical" evidence="7">
    <location>
        <begin position="446"/>
        <end position="471"/>
    </location>
</feature>
<dbReference type="Gene3D" id="1.20.1250.20">
    <property type="entry name" value="MFS general substrate transporter like domains"/>
    <property type="match status" value="2"/>
</dbReference>
<evidence type="ECO:0000256" key="7">
    <source>
        <dbReference type="SAM" id="Phobius"/>
    </source>
</evidence>
<dbReference type="GO" id="GO:0022857">
    <property type="term" value="F:transmembrane transporter activity"/>
    <property type="evidence" value="ECO:0007669"/>
    <property type="project" value="InterPro"/>
</dbReference>
<comment type="subcellular location">
    <subcellularLocation>
        <location evidence="1">Membrane</location>
        <topology evidence="1">Multi-pass membrane protein</topology>
    </subcellularLocation>
</comment>
<keyword evidence="4 7" id="KW-0812">Transmembrane</keyword>
<feature type="transmembrane region" description="Helical" evidence="7">
    <location>
        <begin position="229"/>
        <end position="253"/>
    </location>
</feature>
<feature type="transmembrane region" description="Helical" evidence="7">
    <location>
        <begin position="50"/>
        <end position="71"/>
    </location>
</feature>
<feature type="transmembrane region" description="Helical" evidence="7">
    <location>
        <begin position="116"/>
        <end position="140"/>
    </location>
</feature>
<dbReference type="PANTHER" id="PTHR12778:SF10">
    <property type="entry name" value="MAJOR FACILITATOR SUPERFAMILY DOMAIN-CONTAINING PROTEIN 3"/>
    <property type="match status" value="1"/>
</dbReference>
<keyword evidence="5 7" id="KW-1133">Transmembrane helix</keyword>
<dbReference type="Proteomes" id="UP000564677">
    <property type="component" value="Unassembled WGS sequence"/>
</dbReference>
<sequence length="557" mass="58799">MSDKLKGWALLRAATRNRKTAAMLVLGFASGLPFVLLIGTLNAWLGELKVSLATIGVLSWIGLAYAFKFLWSPLVDRARLPLIGQLGRRRSWLVLCQAGLAVLLCGLALTDPLTAIGSFAGLAVIAAFLSATQDVVIDAWRIEIADESATVDLLSAIYQLGNRLAALTGGALALILAARLSWPTVYIGFGVVMIGALAMTLFTPEAERNAADEASPLAGHSVPAAGQRAVALGIVAVCWAWAIYMLGSFMIAALRPPVPGVPAPSAGVFTQVWGPWIIVATVILPALVAGWTNRLPRQVEGPDPAPSALRAAANHSYRALILPLAEIVQRLRWGAILVLALILVYRIADSIWAPFAFPFYLDFLHYTNDQVAFASKVFGVIMTILGVAIGGLMLASIGRLPTLLVGGIVAAASNLLYADLALGGPWIDGFAHLFLLDHVGIEPRMIRLMLAISGENIAGGLAGTAFIAYISSITSREYSAVQYALLSSMTFLVGALGRAAVGEAIEKHGYANIFYVTAGLGMIAVVLVLIEWWRPAPLPKGEPIVSTPEGAPESAGA</sequence>
<proteinExistence type="inferred from homology"/>
<dbReference type="Pfam" id="PF07690">
    <property type="entry name" value="MFS_1"/>
    <property type="match status" value="1"/>
</dbReference>
<gene>
    <name evidence="8" type="ORF">FHR20_001654</name>
</gene>
<dbReference type="InterPro" id="IPR004752">
    <property type="entry name" value="AmpG_permease/AT-1"/>
</dbReference>
<protein>
    <submittedName>
        <fullName evidence="8">PAT family beta-lactamase induction signal transducer AmpG</fullName>
    </submittedName>
</protein>
<evidence type="ECO:0000256" key="1">
    <source>
        <dbReference type="ARBA" id="ARBA00004141"/>
    </source>
</evidence>
<evidence type="ECO:0000256" key="2">
    <source>
        <dbReference type="ARBA" id="ARBA00008335"/>
    </source>
</evidence>
<comment type="similarity">
    <text evidence="2">Belongs to the major facilitator superfamily.</text>
</comment>
<feature type="transmembrane region" description="Helical" evidence="7">
    <location>
        <begin position="21"/>
        <end position="44"/>
    </location>
</feature>
<evidence type="ECO:0000256" key="3">
    <source>
        <dbReference type="ARBA" id="ARBA00022448"/>
    </source>
</evidence>
<dbReference type="InterPro" id="IPR011701">
    <property type="entry name" value="MFS"/>
</dbReference>
<dbReference type="SUPFAM" id="SSF103473">
    <property type="entry name" value="MFS general substrate transporter"/>
    <property type="match status" value="2"/>
</dbReference>
<feature type="transmembrane region" description="Helical" evidence="7">
    <location>
        <begin position="184"/>
        <end position="202"/>
    </location>
</feature>